<dbReference type="InterPro" id="IPR050703">
    <property type="entry name" value="Flavin_MAO"/>
</dbReference>
<dbReference type="InterPro" id="IPR001613">
    <property type="entry name" value="Flavin_amine_oxidase"/>
</dbReference>
<dbReference type="Proteomes" id="UP000078576">
    <property type="component" value="Unassembled WGS sequence"/>
</dbReference>
<dbReference type="InterPro" id="IPR006175">
    <property type="entry name" value="YjgF/YER057c/UK114"/>
</dbReference>
<sequence>MPKPIATVDLPNTGSAYFAPATLSYPGTTLLHVAGQVGVAQDGHMPADYESQIHLALLNLKRVIFVAGASIGDIAKLTIYVVSYDPTTRKHIRHVKKFLNGHRPAITLIPVQQLAQPGWLFEVDAVVAVKASGPLPMPSKTATKKVDVVIIGAGLAGLTAAEDVLRAGLSCVVLEARDRVGGKTWSQPLSKGDGVIDLGAAWINDTNQSRMIGLARRFGAVLIEQNTTGDCVLQDFEGHCSSFPYGELPKFDGDTARNVAEIRDICEAHCQTLDVLNPQDPNLDSLTFEAYLLSRGASETALATATLWTRAMLGQEPSDISALFFLNYCKSGGGLMQMRSDRKHGGQYLRVAQGTQLFAKGLAEALPKGILQLSTPVASVQQTGYQGVEVQTTTGQTYSARKVISSVPSVLDTVGGILREPVGDIHFVGTETAGEWKGYMEGAVRSGERGAGEVFSILKETSSKL</sequence>
<evidence type="ECO:0000256" key="4">
    <source>
        <dbReference type="ARBA" id="ARBA00048448"/>
    </source>
</evidence>
<comment type="similarity">
    <text evidence="2 6">Belongs to the flavin monoamine oxidase family.</text>
</comment>
<accession>A0A194VCH8</accession>
<dbReference type="PRINTS" id="PR00757">
    <property type="entry name" value="AMINEOXDASEF"/>
</dbReference>
<evidence type="ECO:0000259" key="7">
    <source>
        <dbReference type="Pfam" id="PF01593"/>
    </source>
</evidence>
<keyword evidence="9" id="KW-1185">Reference proteome</keyword>
<feature type="binding site" evidence="5">
    <location>
        <position position="377"/>
    </location>
    <ligand>
        <name>FAD</name>
        <dbReference type="ChEBI" id="CHEBI:57692"/>
    </ligand>
</feature>
<keyword evidence="6" id="KW-0285">Flavoprotein</keyword>
<dbReference type="GO" id="GO:0097621">
    <property type="term" value="F:monoamine oxidase activity"/>
    <property type="evidence" value="ECO:0007669"/>
    <property type="project" value="UniProtKB-EC"/>
</dbReference>
<dbReference type="Gene3D" id="3.50.50.60">
    <property type="entry name" value="FAD/NAD(P)-binding domain"/>
    <property type="match status" value="2"/>
</dbReference>
<dbReference type="SUPFAM" id="SSF55298">
    <property type="entry name" value="YjgF-like"/>
    <property type="match status" value="1"/>
</dbReference>
<comment type="catalytic activity">
    <reaction evidence="4">
        <text>a secondary aliphatic amine + O2 + H2O = a primary amine + an aldehyde + H2O2</text>
        <dbReference type="Rhea" id="RHEA:26414"/>
        <dbReference type="ChEBI" id="CHEBI:15377"/>
        <dbReference type="ChEBI" id="CHEBI:15379"/>
        <dbReference type="ChEBI" id="CHEBI:16240"/>
        <dbReference type="ChEBI" id="CHEBI:17478"/>
        <dbReference type="ChEBI" id="CHEBI:58855"/>
        <dbReference type="ChEBI" id="CHEBI:65296"/>
        <dbReference type="EC" id="1.4.3.4"/>
    </reaction>
</comment>
<dbReference type="InterPro" id="IPR035959">
    <property type="entry name" value="RutC-like_sf"/>
</dbReference>
<evidence type="ECO:0000256" key="3">
    <source>
        <dbReference type="ARBA" id="ARBA00023002"/>
    </source>
</evidence>
<dbReference type="Gene3D" id="1.10.405.10">
    <property type="entry name" value="Guanine Nucleotide Dissociation Inhibitor, domain 1"/>
    <property type="match status" value="1"/>
</dbReference>
<dbReference type="STRING" id="694573.A0A194VCH8"/>
<keyword evidence="3 6" id="KW-0560">Oxidoreductase</keyword>
<evidence type="ECO:0000256" key="2">
    <source>
        <dbReference type="ARBA" id="ARBA00005995"/>
    </source>
</evidence>
<dbReference type="InterPro" id="IPR036188">
    <property type="entry name" value="FAD/NAD-bd_sf"/>
</dbReference>
<feature type="domain" description="Amine oxidase" evidence="7">
    <location>
        <begin position="419"/>
        <end position="454"/>
    </location>
</feature>
<gene>
    <name evidence="8" type="ORF">VP1G_08772</name>
</gene>
<dbReference type="Pfam" id="PF01593">
    <property type="entry name" value="Amino_oxidase"/>
    <property type="match status" value="2"/>
</dbReference>
<keyword evidence="6" id="KW-0274">FAD</keyword>
<dbReference type="EC" id="1.4.3.-" evidence="6"/>
<proteinExistence type="inferred from homology"/>
<organism evidence="8 9">
    <name type="scientific">Cytospora mali</name>
    <name type="common">Apple Valsa canker fungus</name>
    <name type="synonym">Valsa mali</name>
    <dbReference type="NCBI Taxonomy" id="578113"/>
    <lineage>
        <taxon>Eukaryota</taxon>
        <taxon>Fungi</taxon>
        <taxon>Dikarya</taxon>
        <taxon>Ascomycota</taxon>
        <taxon>Pezizomycotina</taxon>
        <taxon>Sordariomycetes</taxon>
        <taxon>Sordariomycetidae</taxon>
        <taxon>Diaporthales</taxon>
        <taxon>Cytosporaceae</taxon>
        <taxon>Cytospora</taxon>
    </lineage>
</organism>
<dbReference type="Pfam" id="PF01042">
    <property type="entry name" value="Ribonuc_L-PSP"/>
    <property type="match status" value="1"/>
</dbReference>
<feature type="binding site" evidence="5">
    <location>
        <begin position="175"/>
        <end position="176"/>
    </location>
    <ligand>
        <name>FAD</name>
        <dbReference type="ChEBI" id="CHEBI:57692"/>
    </ligand>
</feature>
<comment type="cofactor">
    <cofactor evidence="1 6">
        <name>FAD</name>
        <dbReference type="ChEBI" id="CHEBI:57692"/>
    </cofactor>
</comment>
<evidence type="ECO:0000313" key="8">
    <source>
        <dbReference type="EMBL" id="KUI61604.1"/>
    </source>
</evidence>
<dbReference type="EMBL" id="KN714781">
    <property type="protein sequence ID" value="KUI61604.1"/>
    <property type="molecule type" value="Genomic_DNA"/>
</dbReference>
<dbReference type="InterPro" id="IPR002937">
    <property type="entry name" value="Amino_oxidase"/>
</dbReference>
<dbReference type="PANTHER" id="PTHR43563:SF14">
    <property type="entry name" value="AMINE OXIDASE"/>
    <property type="match status" value="1"/>
</dbReference>
<evidence type="ECO:0000256" key="1">
    <source>
        <dbReference type="ARBA" id="ARBA00001974"/>
    </source>
</evidence>
<feature type="domain" description="Amine oxidase" evidence="7">
    <location>
        <begin position="155"/>
        <end position="408"/>
    </location>
</feature>
<dbReference type="Gene3D" id="3.30.1330.40">
    <property type="entry name" value="RutC-like"/>
    <property type="match status" value="1"/>
</dbReference>
<reference evidence="9" key="1">
    <citation type="submission" date="2014-12" db="EMBL/GenBank/DDBJ databases">
        <title>Genome Sequence of Valsa Canker Pathogens Uncovers a Specific Adaption of Colonization on Woody Bark.</title>
        <authorList>
            <person name="Yin Z."/>
            <person name="Liu H."/>
            <person name="Gao X."/>
            <person name="Li Z."/>
            <person name="Song N."/>
            <person name="Ke X."/>
            <person name="Dai Q."/>
            <person name="Wu Y."/>
            <person name="Sun Y."/>
            <person name="Xu J.-R."/>
            <person name="Kang Z.K."/>
            <person name="Wang L."/>
            <person name="Huang L."/>
        </authorList>
    </citation>
    <scope>NUCLEOTIDE SEQUENCE [LARGE SCALE GENOMIC DNA]</scope>
    <source>
        <strain evidence="9">SXYL134</strain>
    </source>
</reference>
<dbReference type="AlphaFoldDB" id="A0A194VCH8"/>
<protein>
    <recommendedName>
        <fullName evidence="6">Amine oxidase</fullName>
        <ecNumber evidence="6">1.4.3.-</ecNumber>
    </recommendedName>
</protein>
<dbReference type="PANTHER" id="PTHR43563">
    <property type="entry name" value="AMINE OXIDASE"/>
    <property type="match status" value="1"/>
</dbReference>
<name>A0A194VCH8_CYTMA</name>
<evidence type="ECO:0000256" key="5">
    <source>
        <dbReference type="PIRSR" id="PIRSR601613-1"/>
    </source>
</evidence>
<dbReference type="OrthoDB" id="5046242at2759"/>
<dbReference type="Gene3D" id="3.90.660.10">
    <property type="match status" value="1"/>
</dbReference>
<evidence type="ECO:0000313" key="9">
    <source>
        <dbReference type="Proteomes" id="UP000078576"/>
    </source>
</evidence>
<evidence type="ECO:0000256" key="6">
    <source>
        <dbReference type="RuleBase" id="RU362067"/>
    </source>
</evidence>
<dbReference type="SUPFAM" id="SSF51905">
    <property type="entry name" value="FAD/NAD(P)-binding domain"/>
    <property type="match status" value="1"/>
</dbReference>